<dbReference type="WBParaSite" id="ES5_v2.g16992.t1">
    <property type="protein sequence ID" value="ES5_v2.g16992.t1"/>
    <property type="gene ID" value="ES5_v2.g16992"/>
</dbReference>
<name>A0AC34FII9_9BILA</name>
<evidence type="ECO:0000313" key="2">
    <source>
        <dbReference type="WBParaSite" id="ES5_v2.g16992.t1"/>
    </source>
</evidence>
<sequence>MSDFRTELTNFSDNLSCKNNTAAELGIALNYEIEYVILVDYFKCQEATVAAIYRKLGNHSGLINFGITLSRKENGFAVTQKMVKLLEFCTKSLIYLKL</sequence>
<accession>A0AC34FII9</accession>
<proteinExistence type="predicted"/>
<evidence type="ECO:0000313" key="1">
    <source>
        <dbReference type="Proteomes" id="UP000887579"/>
    </source>
</evidence>
<protein>
    <submittedName>
        <fullName evidence="2">Uncharacterized protein</fullName>
    </submittedName>
</protein>
<reference evidence="2" key="1">
    <citation type="submission" date="2022-11" db="UniProtKB">
        <authorList>
            <consortium name="WormBaseParasite"/>
        </authorList>
    </citation>
    <scope>IDENTIFICATION</scope>
</reference>
<organism evidence="1 2">
    <name type="scientific">Panagrolaimus sp. ES5</name>
    <dbReference type="NCBI Taxonomy" id="591445"/>
    <lineage>
        <taxon>Eukaryota</taxon>
        <taxon>Metazoa</taxon>
        <taxon>Ecdysozoa</taxon>
        <taxon>Nematoda</taxon>
        <taxon>Chromadorea</taxon>
        <taxon>Rhabditida</taxon>
        <taxon>Tylenchina</taxon>
        <taxon>Panagrolaimomorpha</taxon>
        <taxon>Panagrolaimoidea</taxon>
        <taxon>Panagrolaimidae</taxon>
        <taxon>Panagrolaimus</taxon>
    </lineage>
</organism>
<dbReference type="Proteomes" id="UP000887579">
    <property type="component" value="Unplaced"/>
</dbReference>